<comment type="subcellular location">
    <subcellularLocation>
        <location evidence="1">Cytoplasm</location>
    </subcellularLocation>
</comment>
<evidence type="ECO:0000256" key="6">
    <source>
        <dbReference type="ARBA" id="ARBA00022592"/>
    </source>
</evidence>
<feature type="DNA-binding region" description="OmpR/PhoB-type" evidence="14">
    <location>
        <begin position="128"/>
        <end position="226"/>
    </location>
</feature>
<keyword evidence="7" id="KW-0902">Two-component regulatory system</keyword>
<evidence type="ECO:0000313" key="17">
    <source>
        <dbReference type="EMBL" id="OEJ66710.1"/>
    </source>
</evidence>
<dbReference type="AlphaFoldDB" id="A0A1E5Q6S1"/>
<evidence type="ECO:0000256" key="5">
    <source>
        <dbReference type="ARBA" id="ARBA00022553"/>
    </source>
</evidence>
<dbReference type="GO" id="GO:0032993">
    <property type="term" value="C:protein-DNA complex"/>
    <property type="evidence" value="ECO:0007669"/>
    <property type="project" value="TreeGrafter"/>
</dbReference>
<keyword evidence="8" id="KW-0805">Transcription regulation</keyword>
<accession>A0A1E5Q6S1</accession>
<evidence type="ECO:0000256" key="8">
    <source>
        <dbReference type="ARBA" id="ARBA00023015"/>
    </source>
</evidence>
<keyword evidence="5 13" id="KW-0597">Phosphoprotein</keyword>
<name>A0A1E5Q6S1_9PROT</name>
<dbReference type="PROSITE" id="PS50110">
    <property type="entry name" value="RESPONSE_REGULATORY"/>
    <property type="match status" value="1"/>
</dbReference>
<keyword evidence="10" id="KW-0010">Activator</keyword>
<evidence type="ECO:0000256" key="12">
    <source>
        <dbReference type="ARBA" id="ARBA00024735"/>
    </source>
</evidence>
<dbReference type="InterPro" id="IPR039420">
    <property type="entry name" value="WalR-like"/>
</dbReference>
<gene>
    <name evidence="17" type="ORF">BEN30_11570</name>
</gene>
<keyword evidence="6" id="KW-0592">Phosphate transport</keyword>
<sequence>MPTVLVAEDEPPLSEVLTYNLGRAGFDTLVAMDGNEALQQVQQNHPDVLILDWMMPGMSGIEVCQSIRKLPEVKSLPILMLTARGDEMDRVQGLDAGADDYMVKPFSPRELVARVRALLRRSQPSADDSMLLFGDIKLNTVQHKVTAYDKTVKLGPTEYRLLKFLMECPGRVYSREILLDRVWSNGVHVESRTVDVHIRRLRKALLDAGGVDPIRTVRGAGYSLDQEAL</sequence>
<keyword evidence="3" id="KW-0813">Transport</keyword>
<dbReference type="OrthoDB" id="9802426at2"/>
<dbReference type="Gene3D" id="6.10.250.690">
    <property type="match status" value="1"/>
</dbReference>
<dbReference type="InterPro" id="IPR036388">
    <property type="entry name" value="WH-like_DNA-bd_sf"/>
</dbReference>
<reference evidence="18" key="1">
    <citation type="submission" date="2016-07" db="EMBL/GenBank/DDBJ databases">
        <authorList>
            <person name="Florea S."/>
            <person name="Webb J.S."/>
            <person name="Jaromczyk J."/>
            <person name="Schardl C.L."/>
        </authorList>
    </citation>
    <scope>NUCLEOTIDE SEQUENCE [LARGE SCALE GENOMIC DNA]</scope>
    <source>
        <strain evidence="18">MV-1</strain>
    </source>
</reference>
<keyword evidence="4" id="KW-0963">Cytoplasm</keyword>
<dbReference type="InterPro" id="IPR011879">
    <property type="entry name" value="Sig_transdc_resp-reg_PhoB"/>
</dbReference>
<dbReference type="PROSITE" id="PS51755">
    <property type="entry name" value="OMPR_PHOB"/>
    <property type="match status" value="1"/>
</dbReference>
<dbReference type="GO" id="GO:0000976">
    <property type="term" value="F:transcription cis-regulatory region binding"/>
    <property type="evidence" value="ECO:0007669"/>
    <property type="project" value="TreeGrafter"/>
</dbReference>
<dbReference type="InterPro" id="IPR011006">
    <property type="entry name" value="CheY-like_superfamily"/>
</dbReference>
<evidence type="ECO:0000256" key="9">
    <source>
        <dbReference type="ARBA" id="ARBA00023125"/>
    </source>
</evidence>
<evidence type="ECO:0000256" key="1">
    <source>
        <dbReference type="ARBA" id="ARBA00004496"/>
    </source>
</evidence>
<keyword evidence="18" id="KW-1185">Reference proteome</keyword>
<dbReference type="EMBL" id="MCGG01000029">
    <property type="protein sequence ID" value="OEJ66710.1"/>
    <property type="molecule type" value="Genomic_DNA"/>
</dbReference>
<evidence type="ECO:0000256" key="3">
    <source>
        <dbReference type="ARBA" id="ARBA00022448"/>
    </source>
</evidence>
<comment type="caution">
    <text evidence="17">The sequence shown here is derived from an EMBL/GenBank/DDBJ whole genome shotgun (WGS) entry which is preliminary data.</text>
</comment>
<feature type="modified residue" description="4-aspartylphosphate" evidence="13">
    <location>
        <position position="52"/>
    </location>
</feature>
<evidence type="ECO:0000256" key="10">
    <source>
        <dbReference type="ARBA" id="ARBA00023159"/>
    </source>
</evidence>
<feature type="domain" description="Response regulatory" evidence="15">
    <location>
        <begin position="3"/>
        <end position="119"/>
    </location>
</feature>
<evidence type="ECO:0000256" key="2">
    <source>
        <dbReference type="ARBA" id="ARBA00013332"/>
    </source>
</evidence>
<evidence type="ECO:0000259" key="16">
    <source>
        <dbReference type="PROSITE" id="PS51755"/>
    </source>
</evidence>
<evidence type="ECO:0000256" key="13">
    <source>
        <dbReference type="PROSITE-ProRule" id="PRU00169"/>
    </source>
</evidence>
<keyword evidence="11" id="KW-0804">Transcription</keyword>
<dbReference type="Proteomes" id="UP000095347">
    <property type="component" value="Unassembled WGS sequence"/>
</dbReference>
<dbReference type="CDD" id="cd00383">
    <property type="entry name" value="trans_reg_C"/>
    <property type="match status" value="1"/>
</dbReference>
<comment type="function">
    <text evidence="12">This protein is a positive regulator for the phosphate regulon. Transcription of this operon is positively regulated by PhoB and PhoR when phosphate is limited.</text>
</comment>
<dbReference type="Pfam" id="PF00486">
    <property type="entry name" value="Trans_reg_C"/>
    <property type="match status" value="1"/>
</dbReference>
<dbReference type="FunFam" id="3.40.50.2300:FF:000001">
    <property type="entry name" value="DNA-binding response regulator PhoB"/>
    <property type="match status" value="1"/>
</dbReference>
<keyword evidence="9 14" id="KW-0238">DNA-binding</keyword>
<dbReference type="Gene3D" id="1.10.10.10">
    <property type="entry name" value="Winged helix-like DNA-binding domain superfamily/Winged helix DNA-binding domain"/>
    <property type="match status" value="1"/>
</dbReference>
<dbReference type="NCBIfam" id="TIGR02154">
    <property type="entry name" value="PhoB"/>
    <property type="match status" value="1"/>
</dbReference>
<dbReference type="STRING" id="28181.BEN30_11570"/>
<evidence type="ECO:0000256" key="4">
    <source>
        <dbReference type="ARBA" id="ARBA00022490"/>
    </source>
</evidence>
<dbReference type="Pfam" id="PF00072">
    <property type="entry name" value="Response_reg"/>
    <property type="match status" value="1"/>
</dbReference>
<dbReference type="SUPFAM" id="SSF46894">
    <property type="entry name" value="C-terminal effector domain of the bipartite response regulators"/>
    <property type="match status" value="1"/>
</dbReference>
<proteinExistence type="predicted"/>
<evidence type="ECO:0000256" key="14">
    <source>
        <dbReference type="PROSITE-ProRule" id="PRU01091"/>
    </source>
</evidence>
<dbReference type="GO" id="GO:0005829">
    <property type="term" value="C:cytosol"/>
    <property type="evidence" value="ECO:0007669"/>
    <property type="project" value="TreeGrafter"/>
</dbReference>
<evidence type="ECO:0000313" key="18">
    <source>
        <dbReference type="Proteomes" id="UP000095347"/>
    </source>
</evidence>
<dbReference type="SMART" id="SM00862">
    <property type="entry name" value="Trans_reg_C"/>
    <property type="match status" value="1"/>
</dbReference>
<dbReference type="InterPro" id="IPR016032">
    <property type="entry name" value="Sig_transdc_resp-reg_C-effctor"/>
</dbReference>
<dbReference type="GO" id="GO:0000156">
    <property type="term" value="F:phosphorelay response regulator activity"/>
    <property type="evidence" value="ECO:0007669"/>
    <property type="project" value="InterPro"/>
</dbReference>
<evidence type="ECO:0000259" key="15">
    <source>
        <dbReference type="PROSITE" id="PS50110"/>
    </source>
</evidence>
<dbReference type="InterPro" id="IPR001867">
    <property type="entry name" value="OmpR/PhoB-type_DNA-bd"/>
</dbReference>
<dbReference type="GO" id="GO:0006817">
    <property type="term" value="P:phosphate ion transport"/>
    <property type="evidence" value="ECO:0007669"/>
    <property type="project" value="UniProtKB-KW"/>
</dbReference>
<dbReference type="InterPro" id="IPR001789">
    <property type="entry name" value="Sig_transdc_resp-reg_receiver"/>
</dbReference>
<evidence type="ECO:0000256" key="11">
    <source>
        <dbReference type="ARBA" id="ARBA00023163"/>
    </source>
</evidence>
<organism evidence="17 18">
    <name type="scientific">Magnetovibrio blakemorei</name>
    <dbReference type="NCBI Taxonomy" id="28181"/>
    <lineage>
        <taxon>Bacteria</taxon>
        <taxon>Pseudomonadati</taxon>
        <taxon>Pseudomonadota</taxon>
        <taxon>Alphaproteobacteria</taxon>
        <taxon>Rhodospirillales</taxon>
        <taxon>Magnetovibrionaceae</taxon>
        <taxon>Magnetovibrio</taxon>
    </lineage>
</organism>
<dbReference type="SUPFAM" id="SSF52172">
    <property type="entry name" value="CheY-like"/>
    <property type="match status" value="1"/>
</dbReference>
<dbReference type="PANTHER" id="PTHR48111">
    <property type="entry name" value="REGULATOR OF RPOS"/>
    <property type="match status" value="1"/>
</dbReference>
<evidence type="ECO:0000256" key="7">
    <source>
        <dbReference type="ARBA" id="ARBA00023012"/>
    </source>
</evidence>
<feature type="domain" description="OmpR/PhoB-type" evidence="16">
    <location>
        <begin position="128"/>
        <end position="226"/>
    </location>
</feature>
<dbReference type="RefSeq" id="WP_069958230.1">
    <property type="nucleotide sequence ID" value="NZ_MCGG01000029.1"/>
</dbReference>
<dbReference type="GO" id="GO:0006355">
    <property type="term" value="P:regulation of DNA-templated transcription"/>
    <property type="evidence" value="ECO:0007669"/>
    <property type="project" value="InterPro"/>
</dbReference>
<dbReference type="SMART" id="SM00448">
    <property type="entry name" value="REC"/>
    <property type="match status" value="1"/>
</dbReference>
<dbReference type="Gene3D" id="3.40.50.2300">
    <property type="match status" value="1"/>
</dbReference>
<protein>
    <recommendedName>
        <fullName evidence="2">Phosphate regulon transcriptional regulatory protein PhoB</fullName>
    </recommendedName>
</protein>
<dbReference type="PANTHER" id="PTHR48111:SF40">
    <property type="entry name" value="PHOSPHATE REGULON TRANSCRIPTIONAL REGULATORY PROTEIN PHOB"/>
    <property type="match status" value="1"/>
</dbReference>